<evidence type="ECO:0000256" key="3">
    <source>
        <dbReference type="ARBA" id="ARBA00023082"/>
    </source>
</evidence>
<dbReference type="RefSeq" id="WP_046006503.1">
    <property type="nucleotide sequence ID" value="NZ_JXYA01000047.1"/>
</dbReference>
<dbReference type="InterPro" id="IPR013324">
    <property type="entry name" value="RNA_pol_sigma_r3/r4-like"/>
</dbReference>
<dbReference type="SUPFAM" id="SSF88659">
    <property type="entry name" value="Sigma3 and sigma4 domains of RNA polymerase sigma factors"/>
    <property type="match status" value="1"/>
</dbReference>
<feature type="domain" description="RNA polymerase sigma-70 region 2" evidence="5">
    <location>
        <begin position="13"/>
        <end position="74"/>
    </location>
</feature>
<dbReference type="Proteomes" id="UP000033452">
    <property type="component" value="Unassembled WGS sequence"/>
</dbReference>
<dbReference type="Gene3D" id="1.10.1740.10">
    <property type="match status" value="1"/>
</dbReference>
<dbReference type="InterPro" id="IPR007627">
    <property type="entry name" value="RNA_pol_sigma70_r2"/>
</dbReference>
<dbReference type="InterPro" id="IPR039425">
    <property type="entry name" value="RNA_pol_sigma-70-like"/>
</dbReference>
<dbReference type="Pfam" id="PF08281">
    <property type="entry name" value="Sigma70_r4_2"/>
    <property type="match status" value="1"/>
</dbReference>
<dbReference type="InterPro" id="IPR013325">
    <property type="entry name" value="RNA_pol_sigma_r2"/>
</dbReference>
<dbReference type="PANTHER" id="PTHR43133">
    <property type="entry name" value="RNA POLYMERASE ECF-TYPE SIGMA FACTO"/>
    <property type="match status" value="1"/>
</dbReference>
<comment type="similarity">
    <text evidence="1">Belongs to the sigma-70 factor family. ECF subfamily.</text>
</comment>
<dbReference type="AlphaFoldDB" id="A0A0F4QGV0"/>
<dbReference type="SUPFAM" id="SSF88946">
    <property type="entry name" value="Sigma2 domain of RNA polymerase sigma factors"/>
    <property type="match status" value="1"/>
</dbReference>
<comment type="caution">
    <text evidence="7">The sequence shown here is derived from an EMBL/GenBank/DDBJ whole genome shotgun (WGS) entry which is preliminary data.</text>
</comment>
<dbReference type="GO" id="GO:0016987">
    <property type="term" value="F:sigma factor activity"/>
    <property type="evidence" value="ECO:0007669"/>
    <property type="project" value="UniProtKB-KW"/>
</dbReference>
<keyword evidence="3" id="KW-0731">Sigma factor</keyword>
<keyword evidence="8" id="KW-1185">Reference proteome</keyword>
<evidence type="ECO:0000259" key="5">
    <source>
        <dbReference type="Pfam" id="PF04542"/>
    </source>
</evidence>
<sequence length="162" mass="18535">MDTQPSFEQMLAENDGRIRYIASRYGGPGEREDMYQEILLQLWRSYESFSGRASIGTWVYKVALNTANSFVRNRVKRNDLHHSISNHVAQQSEAEHTGCQADILTQFMDRLGDIDVGVLIMYLDGLKSEDIAEVLGISDNAVRSRIKRIKREFEQNFVGDES</sequence>
<evidence type="ECO:0000256" key="4">
    <source>
        <dbReference type="ARBA" id="ARBA00023163"/>
    </source>
</evidence>
<evidence type="ECO:0000256" key="2">
    <source>
        <dbReference type="ARBA" id="ARBA00023015"/>
    </source>
</evidence>
<dbReference type="PATRIC" id="fig|43658.5.peg.3959"/>
<dbReference type="GO" id="GO:0006352">
    <property type="term" value="P:DNA-templated transcription initiation"/>
    <property type="evidence" value="ECO:0007669"/>
    <property type="project" value="InterPro"/>
</dbReference>
<gene>
    <name evidence="7" type="ORF">TW77_18720</name>
</gene>
<name>A0A0F4QGV0_9GAMM</name>
<organism evidence="7 8">
    <name type="scientific">Pseudoalteromonas rubra</name>
    <dbReference type="NCBI Taxonomy" id="43658"/>
    <lineage>
        <taxon>Bacteria</taxon>
        <taxon>Pseudomonadati</taxon>
        <taxon>Pseudomonadota</taxon>
        <taxon>Gammaproteobacteria</taxon>
        <taxon>Alteromonadales</taxon>
        <taxon>Pseudoalteromonadaceae</taxon>
        <taxon>Pseudoalteromonas</taxon>
    </lineage>
</organism>
<dbReference type="OrthoDB" id="9780326at2"/>
<evidence type="ECO:0000259" key="6">
    <source>
        <dbReference type="Pfam" id="PF08281"/>
    </source>
</evidence>
<keyword evidence="2" id="KW-0805">Transcription regulation</keyword>
<proteinExistence type="inferred from homology"/>
<dbReference type="EMBL" id="JXYA01000047">
    <property type="protein sequence ID" value="KJZ06534.1"/>
    <property type="molecule type" value="Genomic_DNA"/>
</dbReference>
<dbReference type="InterPro" id="IPR036388">
    <property type="entry name" value="WH-like_DNA-bd_sf"/>
</dbReference>
<dbReference type="NCBIfam" id="TIGR02937">
    <property type="entry name" value="sigma70-ECF"/>
    <property type="match status" value="1"/>
</dbReference>
<dbReference type="InterPro" id="IPR013249">
    <property type="entry name" value="RNA_pol_sigma70_r4_t2"/>
</dbReference>
<dbReference type="InterPro" id="IPR014284">
    <property type="entry name" value="RNA_pol_sigma-70_dom"/>
</dbReference>
<dbReference type="Gene3D" id="1.10.10.10">
    <property type="entry name" value="Winged helix-like DNA-binding domain superfamily/Winged helix DNA-binding domain"/>
    <property type="match status" value="1"/>
</dbReference>
<reference evidence="7 8" key="1">
    <citation type="journal article" date="2015" name="BMC Genomics">
        <title>Genome mining reveals unlocked bioactive potential of marine Gram-negative bacteria.</title>
        <authorList>
            <person name="Machado H."/>
            <person name="Sonnenschein E.C."/>
            <person name="Melchiorsen J."/>
            <person name="Gram L."/>
        </authorList>
    </citation>
    <scope>NUCLEOTIDE SEQUENCE [LARGE SCALE GENOMIC DNA]</scope>
    <source>
        <strain evidence="7 8">S2471</strain>
    </source>
</reference>
<dbReference type="PANTHER" id="PTHR43133:SF45">
    <property type="entry name" value="RNA POLYMERASE ECF-TYPE SIGMA FACTOR"/>
    <property type="match status" value="1"/>
</dbReference>
<evidence type="ECO:0000313" key="8">
    <source>
        <dbReference type="Proteomes" id="UP000033452"/>
    </source>
</evidence>
<keyword evidence="4" id="KW-0804">Transcription</keyword>
<dbReference type="Pfam" id="PF04542">
    <property type="entry name" value="Sigma70_r2"/>
    <property type="match status" value="1"/>
</dbReference>
<dbReference type="GO" id="GO:0003677">
    <property type="term" value="F:DNA binding"/>
    <property type="evidence" value="ECO:0007669"/>
    <property type="project" value="InterPro"/>
</dbReference>
<evidence type="ECO:0000313" key="7">
    <source>
        <dbReference type="EMBL" id="KJZ06534.1"/>
    </source>
</evidence>
<accession>A0A0F4QGV0</accession>
<protein>
    <submittedName>
        <fullName evidence="7">RNA polymerase ECF-type sigma factor</fullName>
    </submittedName>
</protein>
<feature type="domain" description="RNA polymerase sigma factor 70 region 4 type 2" evidence="6">
    <location>
        <begin position="118"/>
        <end position="151"/>
    </location>
</feature>
<evidence type="ECO:0000256" key="1">
    <source>
        <dbReference type="ARBA" id="ARBA00010641"/>
    </source>
</evidence>